<name>A0A0F7PBC6_9EURY</name>
<dbReference type="EMBL" id="CP011564">
    <property type="protein sequence ID" value="ALG82865.1"/>
    <property type="molecule type" value="Genomic_DNA"/>
</dbReference>
<dbReference type="RefSeq" id="WP_050049134.1">
    <property type="nucleotide sequence ID" value="NZ_CP008874.1"/>
</dbReference>
<gene>
    <name evidence="4" type="ORF">HLASA_1990</name>
    <name evidence="3" type="ORF">HLASF_2004</name>
</gene>
<dbReference type="EMBL" id="CP008874">
    <property type="protein sequence ID" value="AKH98471.1"/>
    <property type="molecule type" value="Genomic_DNA"/>
</dbReference>
<dbReference type="InterPro" id="IPR007527">
    <property type="entry name" value="Znf_SWIM"/>
</dbReference>
<evidence type="ECO:0000313" key="3">
    <source>
        <dbReference type="EMBL" id="AKH98471.1"/>
    </source>
</evidence>
<dbReference type="PATRIC" id="fig|1604004.4.peg.2101"/>
<dbReference type="GeneID" id="26011326"/>
<evidence type="ECO:0000259" key="2">
    <source>
        <dbReference type="PROSITE" id="PS50966"/>
    </source>
</evidence>
<keyword evidence="1" id="KW-0862">Zinc</keyword>
<dbReference type="STRING" id="1604004.HLASA_1990"/>
<evidence type="ECO:0000256" key="1">
    <source>
        <dbReference type="PROSITE-ProRule" id="PRU00325"/>
    </source>
</evidence>
<protein>
    <submittedName>
        <fullName evidence="3">Zinc finger SWIM domain protein</fullName>
    </submittedName>
</protein>
<reference evidence="5" key="2">
    <citation type="submission" date="2015-05" db="EMBL/GenBank/DDBJ databases">
        <title>Complete genome sequence of Halanaeroarchaeum sulfurireducens type strain M27-SA2, a sulfate-reducer haloarchaeon from marine anoxic lake Medee.</title>
        <authorList>
            <person name="Messina E."/>
            <person name="Kublanov I.V."/>
            <person name="Toshchakov S."/>
            <person name="Arcadi E."/>
            <person name="La Spada G."/>
            <person name="La Cono V."/>
            <person name="Yakimov M.M."/>
        </authorList>
    </citation>
    <scope>NUCLEOTIDE SEQUENCE [LARGE SCALE GENOMIC DNA]</scope>
    <source>
        <strain evidence="5">M27-SA2</strain>
    </source>
</reference>
<dbReference type="HOGENOM" id="CLU_153623_0_0_2"/>
<feature type="domain" description="SWIM-type" evidence="2">
    <location>
        <begin position="51"/>
        <end position="97"/>
    </location>
</feature>
<dbReference type="Proteomes" id="UP000069906">
    <property type="component" value="Chromosome"/>
</dbReference>
<evidence type="ECO:0000313" key="4">
    <source>
        <dbReference type="EMBL" id="ALG82865.1"/>
    </source>
</evidence>
<reference evidence="4 5" key="3">
    <citation type="journal article" date="2016" name="Stand. Genomic Sci.">
        <title>Complete genome sequence of 'Halanaeroarchaeum sulfurireducens' M27-SA2, a sulfur-reducing and acetate-oxidizing haloarchaeon from the deep-sea hypersaline anoxic lake Medee.</title>
        <authorList>
            <person name="Messina E."/>
            <person name="Sorokin D.Y."/>
            <person name="Kublanov I.V."/>
            <person name="Toshchakov S."/>
            <person name="Lopatina A."/>
            <person name="Arcadi E."/>
            <person name="Smedile F."/>
            <person name="La Spada G."/>
            <person name="La Cono V."/>
            <person name="Yakimov M.M."/>
        </authorList>
    </citation>
    <scope>NUCLEOTIDE SEQUENCE [LARGE SCALE GENOMIC DNA]</scope>
    <source>
        <strain evidence="4 5">M27-SA2</strain>
    </source>
</reference>
<evidence type="ECO:0000313" key="6">
    <source>
        <dbReference type="Proteomes" id="UP000069906"/>
    </source>
</evidence>
<organism evidence="3 6">
    <name type="scientific">Halanaeroarchaeum sulfurireducens</name>
    <dbReference type="NCBI Taxonomy" id="1604004"/>
    <lineage>
        <taxon>Archaea</taxon>
        <taxon>Methanobacteriati</taxon>
        <taxon>Methanobacteriota</taxon>
        <taxon>Stenosarchaea group</taxon>
        <taxon>Halobacteria</taxon>
        <taxon>Halobacteriales</taxon>
        <taxon>Halobacteriaceae</taxon>
        <taxon>Halanaeroarchaeum</taxon>
    </lineage>
</organism>
<keyword evidence="1" id="KW-0479">Metal-binding</keyword>
<sequence>MSTVEEWRDALADAGQLTPEIVARILDVHGDRGRRAIEAVTEGRVKEYRDFTVVVGHGDEYIVESGECTCKDSEYNLDPSDPTQRCWHAIAVDIAERIGEVDHHDMWYADVREFL</sequence>
<dbReference type="AlphaFoldDB" id="A0A0F7PBC6"/>
<accession>A0A0F7PBC6</accession>
<dbReference type="KEGG" id="hsu:HLASF_2004"/>
<dbReference type="OrthoDB" id="31559at2157"/>
<keyword evidence="6" id="KW-1185">Reference proteome</keyword>
<dbReference type="Proteomes" id="UP000060390">
    <property type="component" value="Chromosome"/>
</dbReference>
<dbReference type="PROSITE" id="PS50966">
    <property type="entry name" value="ZF_SWIM"/>
    <property type="match status" value="1"/>
</dbReference>
<reference evidence="3 6" key="1">
    <citation type="journal article" date="2015" name="ISME J.">
        <title>Elemental sulfur and acetate can support life of a novel strictly anaerobic haloarchaeon.</title>
        <authorList>
            <person name="Sorokin D.Y."/>
            <person name="Kublanov I.V."/>
            <person name="Gavrilov S.N."/>
            <person name="Rojo D."/>
            <person name="Roman P."/>
            <person name="Golyshin P.N."/>
            <person name="Slepak V.Z."/>
            <person name="Smedile F."/>
            <person name="Ferrer M."/>
            <person name="Messina E."/>
            <person name="La Cono V."/>
            <person name="Yakimov M.M."/>
        </authorList>
    </citation>
    <scope>NUCLEOTIDE SEQUENCE [LARGE SCALE GENOMIC DNA]</scope>
    <source>
        <strain evidence="3 6">HSR2</strain>
    </source>
</reference>
<proteinExistence type="predicted"/>
<evidence type="ECO:0000313" key="5">
    <source>
        <dbReference type="Proteomes" id="UP000060390"/>
    </source>
</evidence>
<dbReference type="GO" id="GO:0008270">
    <property type="term" value="F:zinc ion binding"/>
    <property type="evidence" value="ECO:0007669"/>
    <property type="project" value="UniProtKB-KW"/>
</dbReference>
<keyword evidence="1" id="KW-0863">Zinc-finger</keyword>
<dbReference type="KEGG" id="hsf:HLASA_1990"/>